<comment type="caution">
    <text evidence="2">The sequence shown here is derived from an EMBL/GenBank/DDBJ whole genome shotgun (WGS) entry which is preliminary data.</text>
</comment>
<dbReference type="Pfam" id="PF01510">
    <property type="entry name" value="Amidase_2"/>
    <property type="match status" value="1"/>
</dbReference>
<organism evidence="2">
    <name type="scientific">marine sediment metagenome</name>
    <dbReference type="NCBI Taxonomy" id="412755"/>
    <lineage>
        <taxon>unclassified sequences</taxon>
        <taxon>metagenomes</taxon>
        <taxon>ecological metagenomes</taxon>
    </lineage>
</organism>
<evidence type="ECO:0000259" key="1">
    <source>
        <dbReference type="SMART" id="SM00644"/>
    </source>
</evidence>
<feature type="domain" description="N-acetylmuramoyl-L-alanine amidase" evidence="1">
    <location>
        <begin position="13"/>
        <end position="145"/>
    </location>
</feature>
<evidence type="ECO:0000313" key="2">
    <source>
        <dbReference type="EMBL" id="KKM26164.1"/>
    </source>
</evidence>
<dbReference type="InterPro" id="IPR036505">
    <property type="entry name" value="Amidase/PGRP_sf"/>
</dbReference>
<dbReference type="SUPFAM" id="SSF55846">
    <property type="entry name" value="N-acetylmuramoyl-L-alanine amidase-like"/>
    <property type="match status" value="1"/>
</dbReference>
<accession>A0A0F9J149</accession>
<protein>
    <recommendedName>
        <fullName evidence="1">N-acetylmuramoyl-L-alanine amidase domain-containing protein</fullName>
    </recommendedName>
</protein>
<sequence>MELWFPGVVRRLGPSRKVHGRRNRTTGVVYHSAVGNLDTTFGVLDGSGVTAFHMTNAKDGRMFQHYPLDVLVYHARGGNSWSIGVENEGGPLSNVSEPLTEAQVQNLADLSRWLVEQGWLASITRTGPNKSLWEHREVPGSACESFCLESSQRDEE</sequence>
<gene>
    <name evidence="2" type="ORF">LCGC14_1587520</name>
</gene>
<proteinExistence type="predicted"/>
<name>A0A0F9J149_9ZZZZ</name>
<reference evidence="2" key="1">
    <citation type="journal article" date="2015" name="Nature">
        <title>Complex archaea that bridge the gap between prokaryotes and eukaryotes.</title>
        <authorList>
            <person name="Spang A."/>
            <person name="Saw J.H."/>
            <person name="Jorgensen S.L."/>
            <person name="Zaremba-Niedzwiedzka K."/>
            <person name="Martijn J."/>
            <person name="Lind A.E."/>
            <person name="van Eijk R."/>
            <person name="Schleper C."/>
            <person name="Guy L."/>
            <person name="Ettema T.J."/>
        </authorList>
    </citation>
    <scope>NUCLEOTIDE SEQUENCE</scope>
</reference>
<dbReference type="GO" id="GO:0009253">
    <property type="term" value="P:peptidoglycan catabolic process"/>
    <property type="evidence" value="ECO:0007669"/>
    <property type="project" value="InterPro"/>
</dbReference>
<dbReference type="CDD" id="cd06583">
    <property type="entry name" value="PGRP"/>
    <property type="match status" value="1"/>
</dbReference>
<dbReference type="InterPro" id="IPR002502">
    <property type="entry name" value="Amidase_domain"/>
</dbReference>
<dbReference type="Gene3D" id="3.40.80.10">
    <property type="entry name" value="Peptidoglycan recognition protein-like"/>
    <property type="match status" value="1"/>
</dbReference>
<dbReference type="SMART" id="SM00644">
    <property type="entry name" value="Ami_2"/>
    <property type="match status" value="1"/>
</dbReference>
<dbReference type="GO" id="GO:0008745">
    <property type="term" value="F:N-acetylmuramoyl-L-alanine amidase activity"/>
    <property type="evidence" value="ECO:0007669"/>
    <property type="project" value="InterPro"/>
</dbReference>
<dbReference type="AlphaFoldDB" id="A0A0F9J149"/>
<dbReference type="EMBL" id="LAZR01012566">
    <property type="protein sequence ID" value="KKM26164.1"/>
    <property type="molecule type" value="Genomic_DNA"/>
</dbReference>